<accession>A0A0L6TXR3</accession>
<comment type="caution">
    <text evidence="2">The sequence shown here is derived from an EMBL/GenBank/DDBJ whole genome shotgun (WGS) entry which is preliminary data.</text>
</comment>
<feature type="transmembrane region" description="Helical" evidence="1">
    <location>
        <begin position="125"/>
        <end position="145"/>
    </location>
</feature>
<feature type="transmembrane region" description="Helical" evidence="1">
    <location>
        <begin position="99"/>
        <end position="119"/>
    </location>
</feature>
<evidence type="ECO:0008006" key="4">
    <source>
        <dbReference type="Google" id="ProtNLM"/>
    </source>
</evidence>
<protein>
    <recommendedName>
        <fullName evidence="4">DUF2178 domain-containing protein</fullName>
    </recommendedName>
</protein>
<dbReference type="AlphaFoldDB" id="A0A0L6TXR3"/>
<dbReference type="OrthoDB" id="1985140at2"/>
<organism evidence="2 3">
    <name type="scientific">Acetobacterium bakii</name>
    <dbReference type="NCBI Taxonomy" id="52689"/>
    <lineage>
        <taxon>Bacteria</taxon>
        <taxon>Bacillati</taxon>
        <taxon>Bacillota</taxon>
        <taxon>Clostridia</taxon>
        <taxon>Eubacteriales</taxon>
        <taxon>Eubacteriaceae</taxon>
        <taxon>Acetobacterium</taxon>
    </lineage>
</organism>
<gene>
    <name evidence="2" type="ORF">AKG39_18320</name>
</gene>
<sequence>MEEFKMKVKYRIALFAGLTLAAAALGIYNVFFMPVPDNATMTDGVIVGFQSGLILGIGMIAVVQIFKLTRVVNDETKLKLLYNQEHDERLKAIRSMAGMPMLMITSVLMLIAAIIAGYFNIVVFYTLVLAATAQLTIGAIVKLVCMKTM</sequence>
<keyword evidence="3" id="KW-1185">Reference proteome</keyword>
<dbReference type="EMBL" id="LGYO01000067">
    <property type="protein sequence ID" value="KNZ40345.1"/>
    <property type="molecule type" value="Genomic_DNA"/>
</dbReference>
<name>A0A0L6TXR3_9FIRM</name>
<dbReference type="STRING" id="52689.AKG39_18320"/>
<reference evidence="3" key="1">
    <citation type="submission" date="2015-07" db="EMBL/GenBank/DDBJ databases">
        <title>Draft genome sequence of Acetobacterium bakii DSM 8293, a potential psychrophilic chemical producer through syngas fermentation.</title>
        <authorList>
            <person name="Song Y."/>
            <person name="Hwang S."/>
            <person name="Cho B.-K."/>
        </authorList>
    </citation>
    <scope>NUCLEOTIDE SEQUENCE [LARGE SCALE GENOMIC DNA]</scope>
    <source>
        <strain evidence="3">DSM 8239</strain>
    </source>
</reference>
<dbReference type="Proteomes" id="UP000036873">
    <property type="component" value="Unassembled WGS sequence"/>
</dbReference>
<evidence type="ECO:0000313" key="2">
    <source>
        <dbReference type="EMBL" id="KNZ40345.1"/>
    </source>
</evidence>
<evidence type="ECO:0000313" key="3">
    <source>
        <dbReference type="Proteomes" id="UP000036873"/>
    </source>
</evidence>
<feature type="transmembrane region" description="Helical" evidence="1">
    <location>
        <begin position="12"/>
        <end position="33"/>
    </location>
</feature>
<keyword evidence="1" id="KW-0812">Transmembrane</keyword>
<keyword evidence="1" id="KW-0472">Membrane</keyword>
<proteinExistence type="predicted"/>
<dbReference type="RefSeq" id="WP_050741853.1">
    <property type="nucleotide sequence ID" value="NZ_LGYO01000067.1"/>
</dbReference>
<evidence type="ECO:0000256" key="1">
    <source>
        <dbReference type="SAM" id="Phobius"/>
    </source>
</evidence>
<keyword evidence="1" id="KW-1133">Transmembrane helix</keyword>
<feature type="transmembrane region" description="Helical" evidence="1">
    <location>
        <begin position="45"/>
        <end position="66"/>
    </location>
</feature>